<dbReference type="EMBL" id="UINC01023030">
    <property type="protein sequence ID" value="SVA93880.1"/>
    <property type="molecule type" value="Genomic_DNA"/>
</dbReference>
<gene>
    <name evidence="1" type="ORF">METZ01_LOCUS146734</name>
</gene>
<dbReference type="AlphaFoldDB" id="A0A381ZXB0"/>
<proteinExistence type="predicted"/>
<sequence length="109" mass="12779">MKTYTVDFESFEVEANTYEDAKRIAMNQAWDNHGMKLDDDLIQDDEQKADAEHLYNEDGTINPNKQRWTAVFNSLYIDASNEDVAWRKAERYAKKHNLDIIEMDSGEEL</sequence>
<accession>A0A381ZXB0</accession>
<name>A0A381ZXB0_9ZZZZ</name>
<protein>
    <submittedName>
        <fullName evidence="1">Uncharacterized protein</fullName>
    </submittedName>
</protein>
<evidence type="ECO:0000313" key="1">
    <source>
        <dbReference type="EMBL" id="SVA93880.1"/>
    </source>
</evidence>
<reference evidence="1" key="1">
    <citation type="submission" date="2018-05" db="EMBL/GenBank/DDBJ databases">
        <authorList>
            <person name="Lanie J.A."/>
            <person name="Ng W.-L."/>
            <person name="Kazmierczak K.M."/>
            <person name="Andrzejewski T.M."/>
            <person name="Davidsen T.M."/>
            <person name="Wayne K.J."/>
            <person name="Tettelin H."/>
            <person name="Glass J.I."/>
            <person name="Rusch D."/>
            <person name="Podicherti R."/>
            <person name="Tsui H.-C.T."/>
            <person name="Winkler M.E."/>
        </authorList>
    </citation>
    <scope>NUCLEOTIDE SEQUENCE</scope>
</reference>
<organism evidence="1">
    <name type="scientific">marine metagenome</name>
    <dbReference type="NCBI Taxonomy" id="408172"/>
    <lineage>
        <taxon>unclassified sequences</taxon>
        <taxon>metagenomes</taxon>
        <taxon>ecological metagenomes</taxon>
    </lineage>
</organism>